<proteinExistence type="predicted"/>
<sequence>MAQYVVHKIGFWYTDECFVAGEEKGTVMGITRSLEEAQAIKSREDIKSMKNVGGFTALDFFFDHENFKGIHKKLRELYKAEFNQIIEKDNYDMVLPKSITDELAIKFLSAMELSFHNIVEYSDDEVINPADYEFDEEHDEISGF</sequence>
<dbReference type="OrthoDB" id="1494878at2"/>
<protein>
    <submittedName>
        <fullName evidence="1">Uncharacterized protein</fullName>
    </submittedName>
</protein>
<evidence type="ECO:0000313" key="2">
    <source>
        <dbReference type="Proteomes" id="UP000192796"/>
    </source>
</evidence>
<comment type="caution">
    <text evidence="1">The sequence shown here is derived from an EMBL/GenBank/DDBJ whole genome shotgun (WGS) entry which is preliminary data.</text>
</comment>
<dbReference type="Proteomes" id="UP000192796">
    <property type="component" value="Unassembled WGS sequence"/>
</dbReference>
<accession>A0A1V9FW44</accession>
<name>A0A1V9FW44_9BACT</name>
<reference evidence="1 2" key="1">
    <citation type="submission" date="2016-03" db="EMBL/GenBank/DDBJ databases">
        <title>Niastella vici sp. nov., isolated from farmland soil.</title>
        <authorList>
            <person name="Chen L."/>
            <person name="Wang D."/>
            <person name="Yang S."/>
            <person name="Wang G."/>
        </authorList>
    </citation>
    <scope>NUCLEOTIDE SEQUENCE [LARGE SCALE GENOMIC DNA]</scope>
    <source>
        <strain evidence="1 2">DJ57</strain>
    </source>
</reference>
<dbReference type="AlphaFoldDB" id="A0A1V9FW44"/>
<dbReference type="STRING" id="1703345.A3860_28055"/>
<gene>
    <name evidence="1" type="ORF">A3860_28055</name>
</gene>
<keyword evidence="2" id="KW-1185">Reference proteome</keyword>
<dbReference type="RefSeq" id="WP_081149015.1">
    <property type="nucleotide sequence ID" value="NZ_LVYD01000050.1"/>
</dbReference>
<evidence type="ECO:0000313" key="1">
    <source>
        <dbReference type="EMBL" id="OQP62547.1"/>
    </source>
</evidence>
<dbReference type="EMBL" id="LVYD01000050">
    <property type="protein sequence ID" value="OQP62547.1"/>
    <property type="molecule type" value="Genomic_DNA"/>
</dbReference>
<organism evidence="1 2">
    <name type="scientific">Niastella vici</name>
    <dbReference type="NCBI Taxonomy" id="1703345"/>
    <lineage>
        <taxon>Bacteria</taxon>
        <taxon>Pseudomonadati</taxon>
        <taxon>Bacteroidota</taxon>
        <taxon>Chitinophagia</taxon>
        <taxon>Chitinophagales</taxon>
        <taxon>Chitinophagaceae</taxon>
        <taxon>Niastella</taxon>
    </lineage>
</organism>